<protein>
    <submittedName>
        <fullName evidence="2">Uncharacterized protein</fullName>
    </submittedName>
</protein>
<keyword evidence="3" id="KW-1185">Reference proteome</keyword>
<sequence>MPHPASAGQSPDTASSSIKVMEKAPPVRRSLIAALALASGAIVLIGSEIWLVAMLLYWATVDFIGHGMVIQVVFGALILVPALWATWKLVEMAIAAERYPDPKPEADALDA</sequence>
<reference evidence="2 3" key="1">
    <citation type="journal article" date="2013" name="Int. J. Syst. Evol. Microbiol.">
        <title>Hoeflea suaedae sp. nov., an endophytic bacterium isolated from the root of the halophyte Suaeda maritima.</title>
        <authorList>
            <person name="Chung E.J."/>
            <person name="Park J.A."/>
            <person name="Pramanik P."/>
            <person name="Bibi F."/>
            <person name="Jeon C.O."/>
            <person name="Chung Y.R."/>
        </authorList>
    </citation>
    <scope>NUCLEOTIDE SEQUENCE [LARGE SCALE GENOMIC DNA]</scope>
    <source>
        <strain evidence="2 3">YC6898</strain>
    </source>
</reference>
<dbReference type="AlphaFoldDB" id="A0A4R5PQB9"/>
<evidence type="ECO:0000313" key="2">
    <source>
        <dbReference type="EMBL" id="TDH38881.1"/>
    </source>
</evidence>
<dbReference type="RefSeq" id="WP_133283715.1">
    <property type="nucleotide sequence ID" value="NZ_SMSI01000001.1"/>
</dbReference>
<evidence type="ECO:0000256" key="1">
    <source>
        <dbReference type="SAM" id="Phobius"/>
    </source>
</evidence>
<keyword evidence="1" id="KW-0472">Membrane</keyword>
<organism evidence="2 3">
    <name type="scientific">Pseudohoeflea suaedae</name>
    <dbReference type="NCBI Taxonomy" id="877384"/>
    <lineage>
        <taxon>Bacteria</taxon>
        <taxon>Pseudomonadati</taxon>
        <taxon>Pseudomonadota</taxon>
        <taxon>Alphaproteobacteria</taxon>
        <taxon>Hyphomicrobiales</taxon>
        <taxon>Rhizobiaceae</taxon>
        <taxon>Pseudohoeflea</taxon>
    </lineage>
</organism>
<name>A0A4R5PQB9_9HYPH</name>
<evidence type="ECO:0000313" key="3">
    <source>
        <dbReference type="Proteomes" id="UP000295131"/>
    </source>
</evidence>
<dbReference type="Proteomes" id="UP000295131">
    <property type="component" value="Unassembled WGS sequence"/>
</dbReference>
<keyword evidence="1" id="KW-1133">Transmembrane helix</keyword>
<proteinExistence type="predicted"/>
<feature type="transmembrane region" description="Helical" evidence="1">
    <location>
        <begin position="31"/>
        <end position="57"/>
    </location>
</feature>
<feature type="transmembrane region" description="Helical" evidence="1">
    <location>
        <begin position="63"/>
        <end position="84"/>
    </location>
</feature>
<gene>
    <name evidence="2" type="ORF">E2A64_07245</name>
</gene>
<dbReference type="EMBL" id="SMSI01000001">
    <property type="protein sequence ID" value="TDH38881.1"/>
    <property type="molecule type" value="Genomic_DNA"/>
</dbReference>
<keyword evidence="1" id="KW-0812">Transmembrane</keyword>
<accession>A0A4R5PQB9</accession>
<comment type="caution">
    <text evidence="2">The sequence shown here is derived from an EMBL/GenBank/DDBJ whole genome shotgun (WGS) entry which is preliminary data.</text>
</comment>